<dbReference type="InterPro" id="IPR006311">
    <property type="entry name" value="TAT_signal"/>
</dbReference>
<sequence length="248" mass="26266">MNLHASAPLHGAPGLTRRAALLWAALSTAAVAAQTPTAPAGSPRLPAVVVWDFEDRTVPALSAVPRGQADWLRRALAEGLVSALLRTPGQAVVDRLRLREVLAEQNLGSAALADDEARLRLGRIVGAERMVFGSFFVVGDAVQVNLRLVDSATGRVLFADENTAPFDTVMTDQPQWAARVVRALGGGAPAGGAYPADLWQAHDAAAALADAGRFDDAVAALQRLLQQRSDFEPAERLLSALLQTMARR</sequence>
<dbReference type="EMBL" id="SACT01000002">
    <property type="protein sequence ID" value="RVT52716.1"/>
    <property type="molecule type" value="Genomic_DNA"/>
</dbReference>
<dbReference type="AlphaFoldDB" id="A0A3S2URC9"/>
<protein>
    <recommendedName>
        <fullName evidence="4">Tetratricopeptide repeat protein</fullName>
    </recommendedName>
</protein>
<evidence type="ECO:0000313" key="2">
    <source>
        <dbReference type="EMBL" id="RVT52716.1"/>
    </source>
</evidence>
<name>A0A3S2URC9_9BURK</name>
<dbReference type="Proteomes" id="UP000288178">
    <property type="component" value="Unassembled WGS sequence"/>
</dbReference>
<evidence type="ECO:0000313" key="3">
    <source>
        <dbReference type="Proteomes" id="UP000288178"/>
    </source>
</evidence>
<feature type="chain" id="PRO_5018525203" description="Tetratricopeptide repeat protein" evidence="1">
    <location>
        <begin position="33"/>
        <end position="248"/>
    </location>
</feature>
<dbReference type="RefSeq" id="WP_128198088.1">
    <property type="nucleotide sequence ID" value="NZ_SACT01000002.1"/>
</dbReference>
<organism evidence="2 3">
    <name type="scientific">Rubrivivax albus</name>
    <dbReference type="NCBI Taxonomy" id="2499835"/>
    <lineage>
        <taxon>Bacteria</taxon>
        <taxon>Pseudomonadati</taxon>
        <taxon>Pseudomonadota</taxon>
        <taxon>Betaproteobacteria</taxon>
        <taxon>Burkholderiales</taxon>
        <taxon>Sphaerotilaceae</taxon>
        <taxon>Rubrivivax</taxon>
    </lineage>
</organism>
<keyword evidence="3" id="KW-1185">Reference proteome</keyword>
<feature type="signal peptide" evidence="1">
    <location>
        <begin position="1"/>
        <end position="32"/>
    </location>
</feature>
<accession>A0A3S2URC9</accession>
<dbReference type="PROSITE" id="PS51318">
    <property type="entry name" value="TAT"/>
    <property type="match status" value="1"/>
</dbReference>
<dbReference type="OrthoDB" id="9180997at2"/>
<dbReference type="Pfam" id="PF03783">
    <property type="entry name" value="CsgG"/>
    <property type="match status" value="1"/>
</dbReference>
<keyword evidence="1" id="KW-0732">Signal</keyword>
<gene>
    <name evidence="2" type="ORF">ENE75_09885</name>
</gene>
<comment type="caution">
    <text evidence="2">The sequence shown here is derived from an EMBL/GenBank/DDBJ whole genome shotgun (WGS) entry which is preliminary data.</text>
</comment>
<evidence type="ECO:0000256" key="1">
    <source>
        <dbReference type="SAM" id="SignalP"/>
    </source>
</evidence>
<reference evidence="2 3" key="1">
    <citation type="submission" date="2019-01" db="EMBL/GenBank/DDBJ databases">
        <authorList>
            <person name="Chen W.-M."/>
        </authorList>
    </citation>
    <scope>NUCLEOTIDE SEQUENCE [LARGE SCALE GENOMIC DNA]</scope>
    <source>
        <strain evidence="2 3">ICH-3</strain>
    </source>
</reference>
<proteinExistence type="predicted"/>
<evidence type="ECO:0008006" key="4">
    <source>
        <dbReference type="Google" id="ProtNLM"/>
    </source>
</evidence>
<dbReference type="InterPro" id="IPR005534">
    <property type="entry name" value="Curli_assmbl/transp-comp_CsgG"/>
</dbReference>
<dbReference type="Gene3D" id="3.40.50.10610">
    <property type="entry name" value="ABC-type transport auxiliary lipoprotein component"/>
    <property type="match status" value="1"/>
</dbReference>
<dbReference type="GO" id="GO:0030288">
    <property type="term" value="C:outer membrane-bounded periplasmic space"/>
    <property type="evidence" value="ECO:0007669"/>
    <property type="project" value="InterPro"/>
</dbReference>